<evidence type="ECO:0000313" key="5">
    <source>
        <dbReference type="EMBL" id="AYC30563.1"/>
    </source>
</evidence>
<keyword evidence="3" id="KW-0812">Transmembrane</keyword>
<organism evidence="5 6">
    <name type="scientific">Paenisporosarcina cavernae</name>
    <dbReference type="NCBI Taxonomy" id="2320858"/>
    <lineage>
        <taxon>Bacteria</taxon>
        <taxon>Bacillati</taxon>
        <taxon>Bacillota</taxon>
        <taxon>Bacilli</taxon>
        <taxon>Bacillales</taxon>
        <taxon>Caryophanaceae</taxon>
        <taxon>Paenisporosarcina</taxon>
    </lineage>
</organism>
<feature type="domain" description="Putative zinc-finger" evidence="4">
    <location>
        <begin position="4"/>
        <end position="39"/>
    </location>
</feature>
<comment type="similarity">
    <text evidence="1">Belongs to the zinc-associated anti-sigma factor (ZAS) superfamily. Anti-sigma-W factor family.</text>
</comment>
<keyword evidence="3" id="KW-1133">Transmembrane helix</keyword>
<evidence type="ECO:0000256" key="2">
    <source>
        <dbReference type="ARBA" id="ARBA00024438"/>
    </source>
</evidence>
<proteinExistence type="inferred from homology"/>
<evidence type="ECO:0000256" key="1">
    <source>
        <dbReference type="ARBA" id="ARBA00024353"/>
    </source>
</evidence>
<dbReference type="Gene3D" id="1.10.10.1320">
    <property type="entry name" value="Anti-sigma factor, zinc-finger domain"/>
    <property type="match status" value="1"/>
</dbReference>
<accession>A0A385YYE3</accession>
<protein>
    <recommendedName>
        <fullName evidence="2">Anti-sigma-W factor RsiW</fullName>
    </recommendedName>
</protein>
<evidence type="ECO:0000313" key="6">
    <source>
        <dbReference type="Proteomes" id="UP000265725"/>
    </source>
</evidence>
<dbReference type="RefSeq" id="WP_119884280.1">
    <property type="nucleotide sequence ID" value="NZ_CP032418.1"/>
</dbReference>
<dbReference type="Proteomes" id="UP000265725">
    <property type="component" value="Chromosome"/>
</dbReference>
<dbReference type="AlphaFoldDB" id="A0A385YYE3"/>
<evidence type="ECO:0000256" key="3">
    <source>
        <dbReference type="SAM" id="Phobius"/>
    </source>
</evidence>
<dbReference type="EMBL" id="CP032418">
    <property type="protein sequence ID" value="AYC30563.1"/>
    <property type="molecule type" value="Genomic_DNA"/>
</dbReference>
<keyword evidence="3" id="KW-0472">Membrane</keyword>
<dbReference type="Pfam" id="PF13490">
    <property type="entry name" value="zf-HC2"/>
    <property type="match status" value="1"/>
</dbReference>
<name>A0A385YYE3_9BACL</name>
<dbReference type="OrthoDB" id="9782842at2"/>
<reference evidence="6" key="1">
    <citation type="submission" date="2018-09" db="EMBL/GenBank/DDBJ databases">
        <authorList>
            <person name="Zhu H."/>
        </authorList>
    </citation>
    <scope>NUCLEOTIDE SEQUENCE [LARGE SCALE GENOMIC DNA]</scope>
    <source>
        <strain evidence="6">K2R23-3</strain>
    </source>
</reference>
<sequence length="207" mass="23225">MNSCPKEIVEYMHEYLDGDIHPSHESVLKTHMQDCASCANHFQELSKVVALVQGVSHVTAPVGFVNGVTARLPKEHKTVSWRRWMRAHPVIAAAAIFLFFMSGAFFTNFENEKQFAFTKYDNLQVDGHTVIVPEGETIPGDLLVRNGDVRIEGHVEGDVTVVNGNEYMASTGAITGQSTEVNQAFEWLWYKLKDGFTDTGDWIEKTF</sequence>
<keyword evidence="6" id="KW-1185">Reference proteome</keyword>
<evidence type="ECO:0000259" key="4">
    <source>
        <dbReference type="Pfam" id="PF13490"/>
    </source>
</evidence>
<feature type="transmembrane region" description="Helical" evidence="3">
    <location>
        <begin position="90"/>
        <end position="109"/>
    </location>
</feature>
<gene>
    <name evidence="5" type="ORF">D3873_12255</name>
</gene>
<dbReference type="InterPro" id="IPR041916">
    <property type="entry name" value="Anti_sigma_zinc_sf"/>
</dbReference>
<dbReference type="InterPro" id="IPR027383">
    <property type="entry name" value="Znf_put"/>
</dbReference>
<dbReference type="KEGG" id="paek:D3873_12255"/>